<feature type="transmembrane region" description="Helical" evidence="6">
    <location>
        <begin position="215"/>
        <end position="235"/>
    </location>
</feature>
<keyword evidence="3 6" id="KW-0812">Transmembrane</keyword>
<dbReference type="SMART" id="SM01049">
    <property type="entry name" value="Cache_2"/>
    <property type="match status" value="1"/>
</dbReference>
<dbReference type="Gene3D" id="3.30.450.20">
    <property type="entry name" value="PAS domain"/>
    <property type="match status" value="1"/>
</dbReference>
<comment type="subcellular location">
    <subcellularLocation>
        <location evidence="1">Cell membrane</location>
        <topology evidence="1">Multi-pass membrane protein</topology>
    </subcellularLocation>
</comment>
<proteinExistence type="predicted"/>
<accession>A0A4U8T8T7</accession>
<dbReference type="RefSeq" id="WP_194145677.1">
    <property type="nucleotide sequence ID" value="NZ_JRPR02000005.1"/>
</dbReference>
<organism evidence="8 9">
    <name type="scientific">Helicobacter jaachi</name>
    <dbReference type="NCBI Taxonomy" id="1677920"/>
    <lineage>
        <taxon>Bacteria</taxon>
        <taxon>Pseudomonadati</taxon>
        <taxon>Campylobacterota</taxon>
        <taxon>Epsilonproteobacteria</taxon>
        <taxon>Campylobacterales</taxon>
        <taxon>Helicobacteraceae</taxon>
        <taxon>Helicobacter</taxon>
    </lineage>
</organism>
<evidence type="ECO:0000256" key="6">
    <source>
        <dbReference type="SAM" id="Phobius"/>
    </source>
</evidence>
<dbReference type="AlphaFoldDB" id="A0A4U8T8T7"/>
<dbReference type="Proteomes" id="UP000029733">
    <property type="component" value="Unassembled WGS sequence"/>
</dbReference>
<dbReference type="InterPro" id="IPR004010">
    <property type="entry name" value="Double_Cache_2"/>
</dbReference>
<evidence type="ECO:0000256" key="3">
    <source>
        <dbReference type="ARBA" id="ARBA00022692"/>
    </source>
</evidence>
<keyword evidence="2" id="KW-1003">Cell membrane</keyword>
<evidence type="ECO:0000313" key="8">
    <source>
        <dbReference type="EMBL" id="TLD96146.1"/>
    </source>
</evidence>
<dbReference type="GO" id="GO:0005886">
    <property type="term" value="C:plasma membrane"/>
    <property type="evidence" value="ECO:0007669"/>
    <property type="project" value="UniProtKB-SubCell"/>
</dbReference>
<evidence type="ECO:0000256" key="1">
    <source>
        <dbReference type="ARBA" id="ARBA00004651"/>
    </source>
</evidence>
<evidence type="ECO:0000256" key="2">
    <source>
        <dbReference type="ARBA" id="ARBA00022475"/>
    </source>
</evidence>
<dbReference type="Gene3D" id="6.10.340.10">
    <property type="match status" value="1"/>
</dbReference>
<evidence type="ECO:0000256" key="5">
    <source>
        <dbReference type="ARBA" id="ARBA00023136"/>
    </source>
</evidence>
<feature type="domain" description="Single Cache" evidence="7">
    <location>
        <begin position="45"/>
        <end position="135"/>
    </location>
</feature>
<dbReference type="EMBL" id="JRPR02000005">
    <property type="protein sequence ID" value="TLD96146.1"/>
    <property type="molecule type" value="Genomic_DNA"/>
</dbReference>
<dbReference type="Pfam" id="PF08269">
    <property type="entry name" value="dCache_2"/>
    <property type="match status" value="1"/>
</dbReference>
<evidence type="ECO:0000313" key="9">
    <source>
        <dbReference type="Proteomes" id="UP000029733"/>
    </source>
</evidence>
<keyword evidence="4 6" id="KW-1133">Transmembrane helix</keyword>
<sequence length="312" mass="34942">MFKYLSLKYKIIILALGSVVSFIVLVALVLRGENEIAIHSTAQIQKMISEEVEQKIKLSTDSLADSLGALIEGKSEAEQIDIIAKAIEKFRFEDDKSGYYFAYKEYVPVAHPTRKDLIGKSLAETKDANGVFYVRELYQTAKEQTKEGKFVHFVFSKPLPDGSLGNAPKVAYATLIPHTQNIWLSTGVYIDTLEVYAQNNAKEIINDMSATLGKALVIACVVFLIIFVPLVLVFYRALLKSVGVLQHNIMLFFRYLNHEVKDIKLLPLNTRDEFGQMAAAINQNIEQTNKNLDQDTKAIEQSAQTAKEIESG</sequence>
<dbReference type="InterPro" id="IPR033480">
    <property type="entry name" value="sCache_2"/>
</dbReference>
<keyword evidence="5 6" id="KW-0472">Membrane</keyword>
<feature type="non-terminal residue" evidence="8">
    <location>
        <position position="312"/>
    </location>
</feature>
<gene>
    <name evidence="8" type="ORF">LS71_006615</name>
</gene>
<reference evidence="8 9" key="1">
    <citation type="journal article" date="2014" name="Genome Announc.">
        <title>Draft genome sequences of eight enterohepatic helicobacter species isolated from both laboratory and wild rodents.</title>
        <authorList>
            <person name="Sheh A."/>
            <person name="Shen Z."/>
            <person name="Fox J.G."/>
        </authorList>
    </citation>
    <scope>NUCLEOTIDE SEQUENCE [LARGE SCALE GENOMIC DNA]</scope>
    <source>
        <strain evidence="8 9">MIT 09-6949</strain>
    </source>
</reference>
<evidence type="ECO:0000259" key="7">
    <source>
        <dbReference type="SMART" id="SM01049"/>
    </source>
</evidence>
<protein>
    <submittedName>
        <fullName evidence="8">Chemotaxis protein</fullName>
    </submittedName>
</protein>
<feature type="transmembrane region" description="Helical" evidence="6">
    <location>
        <begin position="12"/>
        <end position="30"/>
    </location>
</feature>
<comment type="caution">
    <text evidence="8">The sequence shown here is derived from an EMBL/GenBank/DDBJ whole genome shotgun (WGS) entry which is preliminary data.</text>
</comment>
<dbReference type="STRING" id="1677920.LS71_06520"/>
<name>A0A4U8T8T7_9HELI</name>
<evidence type="ECO:0000256" key="4">
    <source>
        <dbReference type="ARBA" id="ARBA00022989"/>
    </source>
</evidence>
<keyword evidence="9" id="KW-1185">Reference proteome</keyword>